<protein>
    <recommendedName>
        <fullName evidence="1">DUF5679 domain-containing protein</fullName>
    </recommendedName>
</protein>
<evidence type="ECO:0000313" key="2">
    <source>
        <dbReference type="EMBL" id="PFG16873.1"/>
    </source>
</evidence>
<feature type="domain" description="DUF5679" evidence="1">
    <location>
        <begin position="11"/>
        <end position="49"/>
    </location>
</feature>
<reference evidence="2 3" key="1">
    <citation type="submission" date="2017-10" db="EMBL/GenBank/DDBJ databases">
        <title>Sequencing the genomes of 1000 actinobacteria strains.</title>
        <authorList>
            <person name="Klenk H.-P."/>
        </authorList>
    </citation>
    <scope>NUCLEOTIDE SEQUENCE [LARGE SCALE GENOMIC DNA]</scope>
    <source>
        <strain evidence="2 3">DSM 15597</strain>
    </source>
</reference>
<evidence type="ECO:0000259" key="1">
    <source>
        <dbReference type="Pfam" id="PF18930"/>
    </source>
</evidence>
<dbReference type="Pfam" id="PF18930">
    <property type="entry name" value="DUF5679"/>
    <property type="match status" value="1"/>
</dbReference>
<sequence>MAEDTYTGSFYCVKCKDHREAQGEVVVNAKGTRIAKAKCPVCSTNLTRFLPKA</sequence>
<keyword evidence="3" id="KW-1185">Reference proteome</keyword>
<accession>A0A2A9CR38</accession>
<organism evidence="2 3">
    <name type="scientific">Propionicimonas paludicola</name>
    <dbReference type="NCBI Taxonomy" id="185243"/>
    <lineage>
        <taxon>Bacteria</taxon>
        <taxon>Bacillati</taxon>
        <taxon>Actinomycetota</taxon>
        <taxon>Actinomycetes</taxon>
        <taxon>Propionibacteriales</taxon>
        <taxon>Nocardioidaceae</taxon>
        <taxon>Propionicimonas</taxon>
    </lineage>
</organism>
<comment type="caution">
    <text evidence="2">The sequence shown here is derived from an EMBL/GenBank/DDBJ whole genome shotgun (WGS) entry which is preliminary data.</text>
</comment>
<gene>
    <name evidence="2" type="ORF">ATK74_1428</name>
</gene>
<dbReference type="Proteomes" id="UP000226079">
    <property type="component" value="Unassembled WGS sequence"/>
</dbReference>
<name>A0A2A9CR38_9ACTN</name>
<proteinExistence type="predicted"/>
<evidence type="ECO:0000313" key="3">
    <source>
        <dbReference type="Proteomes" id="UP000226079"/>
    </source>
</evidence>
<dbReference type="InterPro" id="IPR044044">
    <property type="entry name" value="DUF5679"/>
</dbReference>
<dbReference type="RefSeq" id="WP_098460367.1">
    <property type="nucleotide sequence ID" value="NZ_PDJC01000001.1"/>
</dbReference>
<dbReference type="EMBL" id="PDJC01000001">
    <property type="protein sequence ID" value="PFG16873.1"/>
    <property type="molecule type" value="Genomic_DNA"/>
</dbReference>
<dbReference type="AlphaFoldDB" id="A0A2A9CR38"/>